<dbReference type="PANTHER" id="PTHR30570:SF1">
    <property type="entry name" value="PHOSPHATE-BINDING PROTEIN PSTS"/>
    <property type="match status" value="1"/>
</dbReference>
<name>A0A8J6NE86_9BACT</name>
<evidence type="ECO:0000313" key="4">
    <source>
        <dbReference type="Proteomes" id="UP000614424"/>
    </source>
</evidence>
<evidence type="ECO:0000313" key="3">
    <source>
        <dbReference type="EMBL" id="MBC8317877.1"/>
    </source>
</evidence>
<protein>
    <submittedName>
        <fullName evidence="3">Substrate-binding domain-containing protein</fullName>
    </submittedName>
</protein>
<dbReference type="InterPro" id="IPR024370">
    <property type="entry name" value="PBP_domain"/>
</dbReference>
<accession>A0A8J6NE86</accession>
<dbReference type="Pfam" id="PF12849">
    <property type="entry name" value="PBP_like_2"/>
    <property type="match status" value="1"/>
</dbReference>
<dbReference type="EMBL" id="JACNJZ010000113">
    <property type="protein sequence ID" value="MBC8317877.1"/>
    <property type="molecule type" value="Genomic_DNA"/>
</dbReference>
<evidence type="ECO:0000256" key="1">
    <source>
        <dbReference type="ARBA" id="ARBA00022729"/>
    </source>
</evidence>
<gene>
    <name evidence="3" type="ORF">H8E41_08210</name>
</gene>
<sequence length="272" mass="30093">MTDPFQEALGADQNGVLMSAGCKTEYFLVKDLADSFNETGPLSVVPKKTGNKVAIKLLEAGKIHFAFTCKPMEALLENISVAKEQADHWTSRIIASDPIVVLVHRDNPVKSLSLEQIHNIFTGKVNSWKEVGGEALEIQVAYLDLTANSGVLAVFKELVLGENKDGSLLVLKKDAVKVSSPENLGAIVSQNKGAISFMGFASYRERYGFLINVNDVVPSQETILNNSYPLMVNYYIISDQRKSKELRPFFSFMESDEGKNITNRNFIARPDK</sequence>
<keyword evidence="1" id="KW-0732">Signal</keyword>
<dbReference type="InterPro" id="IPR050811">
    <property type="entry name" value="Phosphate_ABC_transporter"/>
</dbReference>
<organism evidence="3 4">
    <name type="scientific">Candidatus Desulfobia pelagia</name>
    <dbReference type="NCBI Taxonomy" id="2841692"/>
    <lineage>
        <taxon>Bacteria</taxon>
        <taxon>Pseudomonadati</taxon>
        <taxon>Thermodesulfobacteriota</taxon>
        <taxon>Desulfobulbia</taxon>
        <taxon>Desulfobulbales</taxon>
        <taxon>Desulfobulbaceae</taxon>
        <taxon>Candidatus Desulfobia</taxon>
    </lineage>
</organism>
<dbReference type="AlphaFoldDB" id="A0A8J6NE86"/>
<feature type="domain" description="PBP" evidence="2">
    <location>
        <begin position="16"/>
        <end position="257"/>
    </location>
</feature>
<dbReference type="PANTHER" id="PTHR30570">
    <property type="entry name" value="PERIPLASMIC PHOSPHATE BINDING COMPONENT OF PHOSPHATE ABC TRANSPORTER"/>
    <property type="match status" value="1"/>
</dbReference>
<evidence type="ECO:0000259" key="2">
    <source>
        <dbReference type="Pfam" id="PF12849"/>
    </source>
</evidence>
<comment type="caution">
    <text evidence="3">The sequence shown here is derived from an EMBL/GenBank/DDBJ whole genome shotgun (WGS) entry which is preliminary data.</text>
</comment>
<dbReference type="Proteomes" id="UP000614424">
    <property type="component" value="Unassembled WGS sequence"/>
</dbReference>
<dbReference type="Gene3D" id="3.40.190.10">
    <property type="entry name" value="Periplasmic binding protein-like II"/>
    <property type="match status" value="2"/>
</dbReference>
<dbReference type="SUPFAM" id="SSF53850">
    <property type="entry name" value="Periplasmic binding protein-like II"/>
    <property type="match status" value="1"/>
</dbReference>
<reference evidence="3 4" key="1">
    <citation type="submission" date="2020-08" db="EMBL/GenBank/DDBJ databases">
        <title>Bridging the membrane lipid divide: bacteria of the FCB group superphylum have the potential to synthesize archaeal ether lipids.</title>
        <authorList>
            <person name="Villanueva L."/>
            <person name="Von Meijenfeldt F.A.B."/>
            <person name="Westbye A.B."/>
            <person name="Yadav S."/>
            <person name="Hopmans E.C."/>
            <person name="Dutilh B.E."/>
            <person name="Sinninghe Damste J.S."/>
        </authorList>
    </citation>
    <scope>NUCLEOTIDE SEQUENCE [LARGE SCALE GENOMIC DNA]</scope>
    <source>
        <strain evidence="3">NIOZ-UU47</strain>
    </source>
</reference>
<proteinExistence type="predicted"/>